<dbReference type="AlphaFoldDB" id="A0A4U5M7J3"/>
<organism evidence="2 3">
    <name type="scientific">Steinernema carpocapsae</name>
    <name type="common">Entomopathogenic nematode</name>
    <dbReference type="NCBI Taxonomy" id="34508"/>
    <lineage>
        <taxon>Eukaryota</taxon>
        <taxon>Metazoa</taxon>
        <taxon>Ecdysozoa</taxon>
        <taxon>Nematoda</taxon>
        <taxon>Chromadorea</taxon>
        <taxon>Rhabditida</taxon>
        <taxon>Tylenchina</taxon>
        <taxon>Panagrolaimomorpha</taxon>
        <taxon>Strongyloidoidea</taxon>
        <taxon>Steinernematidae</taxon>
        <taxon>Steinernema</taxon>
    </lineage>
</organism>
<name>A0A4U5M7J3_STECR</name>
<accession>A0A4U5M7J3</accession>
<keyword evidence="1" id="KW-0812">Transmembrane</keyword>
<feature type="transmembrane region" description="Helical" evidence="1">
    <location>
        <begin position="44"/>
        <end position="67"/>
    </location>
</feature>
<gene>
    <name evidence="2" type="ORF">L596_025357</name>
</gene>
<reference evidence="2 3" key="2">
    <citation type="journal article" date="2019" name="G3 (Bethesda)">
        <title>Hybrid Assembly of the Genome of the Entomopathogenic Nematode Steinernema carpocapsae Identifies the X-Chromosome.</title>
        <authorList>
            <person name="Serra L."/>
            <person name="Macchietto M."/>
            <person name="Macias-Munoz A."/>
            <person name="McGill C.J."/>
            <person name="Rodriguez I.M."/>
            <person name="Rodriguez B."/>
            <person name="Murad R."/>
            <person name="Mortazavi A."/>
        </authorList>
    </citation>
    <scope>NUCLEOTIDE SEQUENCE [LARGE SCALE GENOMIC DNA]</scope>
    <source>
        <strain evidence="2 3">ALL</strain>
    </source>
</reference>
<keyword evidence="1" id="KW-1133">Transmembrane helix</keyword>
<protein>
    <submittedName>
        <fullName evidence="2">Uncharacterized protein</fullName>
    </submittedName>
</protein>
<evidence type="ECO:0000313" key="3">
    <source>
        <dbReference type="Proteomes" id="UP000298663"/>
    </source>
</evidence>
<proteinExistence type="predicted"/>
<keyword evidence="3" id="KW-1185">Reference proteome</keyword>
<keyword evidence="1" id="KW-0472">Membrane</keyword>
<evidence type="ECO:0000313" key="2">
    <source>
        <dbReference type="EMBL" id="TKR64880.1"/>
    </source>
</evidence>
<evidence type="ECO:0000256" key="1">
    <source>
        <dbReference type="SAM" id="Phobius"/>
    </source>
</evidence>
<dbReference type="Proteomes" id="UP000298663">
    <property type="component" value="Unassembled WGS sequence"/>
</dbReference>
<dbReference type="EMBL" id="AZBU02000009">
    <property type="protein sequence ID" value="TKR64880.1"/>
    <property type="molecule type" value="Genomic_DNA"/>
</dbReference>
<sequence length="82" mass="8884">MMKTKFIPLFFAHWVLFGAPSLVVAVGICCKFNLFGSGPASQRSFINIVISAFVNAALLSDLFGVTARATAKNAERKQFVLS</sequence>
<reference evidence="2 3" key="1">
    <citation type="journal article" date="2015" name="Genome Biol.">
        <title>Comparative genomics of Steinernema reveals deeply conserved gene regulatory networks.</title>
        <authorList>
            <person name="Dillman A.R."/>
            <person name="Macchietto M."/>
            <person name="Porter C.F."/>
            <person name="Rogers A."/>
            <person name="Williams B."/>
            <person name="Antoshechkin I."/>
            <person name="Lee M.M."/>
            <person name="Goodwin Z."/>
            <person name="Lu X."/>
            <person name="Lewis E.E."/>
            <person name="Goodrich-Blair H."/>
            <person name="Stock S.P."/>
            <person name="Adams B.J."/>
            <person name="Sternberg P.W."/>
            <person name="Mortazavi A."/>
        </authorList>
    </citation>
    <scope>NUCLEOTIDE SEQUENCE [LARGE SCALE GENOMIC DNA]</scope>
    <source>
        <strain evidence="2 3">ALL</strain>
    </source>
</reference>
<comment type="caution">
    <text evidence="2">The sequence shown here is derived from an EMBL/GenBank/DDBJ whole genome shotgun (WGS) entry which is preliminary data.</text>
</comment>